<sequence length="420" mass="48857">METNLLNSRLLKEMEKYNTDLKKIKDYLKQGADPNCKSGEFGGRDDWDNSPLHIAVIKERLDIVDILLEQGADINTKNREGYTPLYKIPWKRKEGLGIFKFLQQRGADINATTYSGVSLVHYAVLQDNIPILEYLFENGLELNRQTDSGETPLHWTVNYHCLESARYLLRRSAKINVQNKKSNTVLHEAALRGYDKLIRLFLEFGADPEIKNGKNQKASDLSGKEKTKRIFLGDSAPIQDLELQKLVRKISIDQKELFDSLRKETQDTINDTWLKIDFKNLKRTVLKSLQTLKQNWVTNFPDTTAIVFEWRGYSQTSYDGRAFARGYSQMEVLKGSVLFEDEYCDFEEGEVDFSIAFEGIDSILKICNKKEYAIIKNLYNSFLKVLLNEVFSEVFPDDTITYWYFFIREHDQNPFLLYQC</sequence>
<feature type="repeat" description="ANK" evidence="3">
    <location>
        <begin position="148"/>
        <end position="180"/>
    </location>
</feature>
<dbReference type="PROSITE" id="PS50088">
    <property type="entry name" value="ANK_REPEAT"/>
    <property type="match status" value="4"/>
</dbReference>
<feature type="repeat" description="ANK" evidence="3">
    <location>
        <begin position="47"/>
        <end position="79"/>
    </location>
</feature>
<dbReference type="InterPro" id="IPR002110">
    <property type="entry name" value="Ankyrin_rpt"/>
</dbReference>
<accession>A0A0E2BKP4</accession>
<dbReference type="PROSITE" id="PS50297">
    <property type="entry name" value="ANK_REP_REGION"/>
    <property type="match status" value="4"/>
</dbReference>
<dbReference type="SMART" id="SM00248">
    <property type="entry name" value="ANK"/>
    <property type="match status" value="5"/>
</dbReference>
<dbReference type="Gene3D" id="1.25.40.20">
    <property type="entry name" value="Ankyrin repeat-containing domain"/>
    <property type="match status" value="1"/>
</dbReference>
<dbReference type="Pfam" id="PF12796">
    <property type="entry name" value="Ank_2"/>
    <property type="match status" value="2"/>
</dbReference>
<dbReference type="SUPFAM" id="SSF48403">
    <property type="entry name" value="Ankyrin repeat"/>
    <property type="match status" value="1"/>
</dbReference>
<evidence type="ECO:0000256" key="3">
    <source>
        <dbReference type="PROSITE-ProRule" id="PRU00023"/>
    </source>
</evidence>
<feature type="repeat" description="ANK" evidence="3">
    <location>
        <begin position="181"/>
        <end position="213"/>
    </location>
</feature>
<dbReference type="AlphaFoldDB" id="A0A0E2BKP4"/>
<dbReference type="RefSeq" id="WP_004485362.1">
    <property type="nucleotide sequence ID" value="NZ_AHON02000088.1"/>
</dbReference>
<gene>
    <name evidence="4" type="ORF">LEP1GSC179_0651</name>
</gene>
<evidence type="ECO:0000256" key="1">
    <source>
        <dbReference type="ARBA" id="ARBA00022737"/>
    </source>
</evidence>
<keyword evidence="2 3" id="KW-0040">ANK repeat</keyword>
<keyword evidence="5" id="KW-1185">Reference proteome</keyword>
<evidence type="ECO:0000256" key="2">
    <source>
        <dbReference type="ARBA" id="ARBA00023043"/>
    </source>
</evidence>
<dbReference type="EMBL" id="AHON02000088">
    <property type="protein sequence ID" value="EKO31840.1"/>
    <property type="molecule type" value="Genomic_DNA"/>
</dbReference>
<keyword evidence="1" id="KW-0677">Repeat</keyword>
<name>A0A0E2BKP4_9LEPT</name>
<reference evidence="4" key="1">
    <citation type="submission" date="2012-10" db="EMBL/GenBank/DDBJ databases">
        <authorList>
            <person name="Harkins D.M."/>
            <person name="Durkin A.S."/>
            <person name="Brinkac L.M."/>
            <person name="Haft D.H."/>
            <person name="Selengut J.D."/>
            <person name="Sanka R."/>
            <person name="DePew J."/>
            <person name="Purushe J."/>
            <person name="Matthias M.A."/>
            <person name="Vinetz J.M."/>
            <person name="Sutton G.G."/>
            <person name="Nierman W.C."/>
            <person name="Fouts D.E."/>
        </authorList>
    </citation>
    <scope>NUCLEOTIDE SEQUENCE [LARGE SCALE GENOMIC DNA]</scope>
    <source>
        <strain evidence="4">MOR084</strain>
    </source>
</reference>
<dbReference type="InterPro" id="IPR036770">
    <property type="entry name" value="Ankyrin_rpt-contain_sf"/>
</dbReference>
<dbReference type="PANTHER" id="PTHR24171">
    <property type="entry name" value="ANKYRIN REPEAT DOMAIN-CONTAINING PROTEIN 39-RELATED"/>
    <property type="match status" value="1"/>
</dbReference>
<dbReference type="Proteomes" id="UP000006329">
    <property type="component" value="Unassembled WGS sequence"/>
</dbReference>
<organism evidence="4 5">
    <name type="scientific">Leptospira santarosai str. MOR084</name>
    <dbReference type="NCBI Taxonomy" id="1049984"/>
    <lineage>
        <taxon>Bacteria</taxon>
        <taxon>Pseudomonadati</taxon>
        <taxon>Spirochaetota</taxon>
        <taxon>Spirochaetia</taxon>
        <taxon>Leptospirales</taxon>
        <taxon>Leptospiraceae</taxon>
        <taxon>Leptospira</taxon>
    </lineage>
</organism>
<evidence type="ECO:0000313" key="4">
    <source>
        <dbReference type="EMBL" id="EKO31840.1"/>
    </source>
</evidence>
<proteinExistence type="predicted"/>
<feature type="repeat" description="ANK" evidence="3">
    <location>
        <begin position="115"/>
        <end position="147"/>
    </location>
</feature>
<protein>
    <submittedName>
        <fullName evidence="4">Ankyrin repeat protein</fullName>
    </submittedName>
</protein>
<comment type="caution">
    <text evidence="4">The sequence shown here is derived from an EMBL/GenBank/DDBJ whole genome shotgun (WGS) entry which is preliminary data.</text>
</comment>
<evidence type="ECO:0000313" key="5">
    <source>
        <dbReference type="Proteomes" id="UP000006329"/>
    </source>
</evidence>